<evidence type="ECO:0000313" key="1">
    <source>
        <dbReference type="EMBL" id="KAF2426504.1"/>
    </source>
</evidence>
<evidence type="ECO:0000313" key="2">
    <source>
        <dbReference type="Proteomes" id="UP000800235"/>
    </source>
</evidence>
<organism evidence="1 2">
    <name type="scientific">Tothia fuscella</name>
    <dbReference type="NCBI Taxonomy" id="1048955"/>
    <lineage>
        <taxon>Eukaryota</taxon>
        <taxon>Fungi</taxon>
        <taxon>Dikarya</taxon>
        <taxon>Ascomycota</taxon>
        <taxon>Pezizomycotina</taxon>
        <taxon>Dothideomycetes</taxon>
        <taxon>Pleosporomycetidae</taxon>
        <taxon>Venturiales</taxon>
        <taxon>Cylindrosympodiaceae</taxon>
        <taxon>Tothia</taxon>
    </lineage>
</organism>
<proteinExistence type="predicted"/>
<name>A0A9P4TW10_9PEZI</name>
<gene>
    <name evidence="1" type="ORF">EJ08DRAFT_699968</name>
</gene>
<reference evidence="1" key="1">
    <citation type="journal article" date="2020" name="Stud. Mycol.">
        <title>101 Dothideomycetes genomes: a test case for predicting lifestyles and emergence of pathogens.</title>
        <authorList>
            <person name="Haridas S."/>
            <person name="Albert R."/>
            <person name="Binder M."/>
            <person name="Bloem J."/>
            <person name="Labutti K."/>
            <person name="Salamov A."/>
            <person name="Andreopoulos B."/>
            <person name="Baker S."/>
            <person name="Barry K."/>
            <person name="Bills G."/>
            <person name="Bluhm B."/>
            <person name="Cannon C."/>
            <person name="Castanera R."/>
            <person name="Culley D."/>
            <person name="Daum C."/>
            <person name="Ezra D."/>
            <person name="Gonzalez J."/>
            <person name="Henrissat B."/>
            <person name="Kuo A."/>
            <person name="Liang C."/>
            <person name="Lipzen A."/>
            <person name="Lutzoni F."/>
            <person name="Magnuson J."/>
            <person name="Mondo S."/>
            <person name="Nolan M."/>
            <person name="Ohm R."/>
            <person name="Pangilinan J."/>
            <person name="Park H.-J."/>
            <person name="Ramirez L."/>
            <person name="Alfaro M."/>
            <person name="Sun H."/>
            <person name="Tritt A."/>
            <person name="Yoshinaga Y."/>
            <person name="Zwiers L.-H."/>
            <person name="Turgeon B."/>
            <person name="Goodwin S."/>
            <person name="Spatafora J."/>
            <person name="Crous P."/>
            <person name="Grigoriev I."/>
        </authorList>
    </citation>
    <scope>NUCLEOTIDE SEQUENCE</scope>
    <source>
        <strain evidence="1">CBS 130266</strain>
    </source>
</reference>
<sequence>MVQPEEKIEVDYAKSKEELFWQVIDVVVPGMQDRIQTDELVVSEEISLFDRLIESLCRGLKLAWPPGFSVRQFWTEKLKEIGRAFTNEETALLFLVEKRRDKWEVISKDGEVTYRWPPFVEIAFFRQFTDQNEVKSMDQANSRTGANTALV</sequence>
<keyword evidence="2" id="KW-1185">Reference proteome</keyword>
<dbReference type="EMBL" id="MU007064">
    <property type="protein sequence ID" value="KAF2426504.1"/>
    <property type="molecule type" value="Genomic_DNA"/>
</dbReference>
<dbReference type="Proteomes" id="UP000800235">
    <property type="component" value="Unassembled WGS sequence"/>
</dbReference>
<dbReference type="AlphaFoldDB" id="A0A9P4TW10"/>
<comment type="caution">
    <text evidence="1">The sequence shown here is derived from an EMBL/GenBank/DDBJ whole genome shotgun (WGS) entry which is preliminary data.</text>
</comment>
<accession>A0A9P4TW10</accession>
<protein>
    <submittedName>
        <fullName evidence="1">Uncharacterized protein</fullName>
    </submittedName>
</protein>